<evidence type="ECO:0000313" key="1">
    <source>
        <dbReference type="EMBL" id="QOT75724.1"/>
    </source>
</evidence>
<reference evidence="1 2" key="1">
    <citation type="submission" date="2020-10" db="EMBL/GenBank/DDBJ databases">
        <title>Complete genome sequence of Cupriavidus basilensis CCUG 49340T.</title>
        <authorList>
            <person name="Salva-Serra F."/>
            <person name="Donoso R.A."/>
            <person name="Cho K.H."/>
            <person name="Yoo J.A."/>
            <person name="Lee K."/>
            <person name="Yoon S.-H."/>
            <person name="Perez-Pantoja D."/>
            <person name="Moore E.R.B."/>
        </authorList>
    </citation>
    <scope>NUCLEOTIDE SEQUENCE [LARGE SCALE GENOMIC DNA]</scope>
    <source>
        <strain evidence="2">CCUG 49340</strain>
    </source>
</reference>
<organism evidence="1 2">
    <name type="scientific">Cupriavidus basilensis</name>
    <dbReference type="NCBI Taxonomy" id="68895"/>
    <lineage>
        <taxon>Bacteria</taxon>
        <taxon>Pseudomonadati</taxon>
        <taxon>Pseudomonadota</taxon>
        <taxon>Betaproteobacteria</taxon>
        <taxon>Burkholderiales</taxon>
        <taxon>Burkholderiaceae</taxon>
        <taxon>Cupriavidus</taxon>
    </lineage>
</organism>
<dbReference type="EMBL" id="CP062803">
    <property type="protein sequence ID" value="QOT75724.1"/>
    <property type="molecule type" value="Genomic_DNA"/>
</dbReference>
<evidence type="ECO:0000313" key="2">
    <source>
        <dbReference type="Proteomes" id="UP000397656"/>
    </source>
</evidence>
<dbReference type="SUPFAM" id="SSF48371">
    <property type="entry name" value="ARM repeat"/>
    <property type="match status" value="1"/>
</dbReference>
<dbReference type="RefSeq" id="WP_150983967.1">
    <property type="nucleotide sequence ID" value="NZ_CP062803.1"/>
</dbReference>
<dbReference type="InterPro" id="IPR016024">
    <property type="entry name" value="ARM-type_fold"/>
</dbReference>
<name>A0A643G2J2_9BURK</name>
<gene>
    <name evidence="1" type="ORF">F7R26_016300</name>
</gene>
<accession>A0A643G2J2</accession>
<protein>
    <recommendedName>
        <fullName evidence="3">HEAT repeat domain-containing protein</fullName>
    </recommendedName>
</protein>
<dbReference type="AlphaFoldDB" id="A0A643G2J2"/>
<dbReference type="GeneID" id="98402476"/>
<sequence>MADMDPQGIPSPEPGNRPAAGNDSQPTRAEGVKPTPRWILPPRTLDQRMGTTVRQRWARRFCLSLLLASTIALPQTWAAQDQVIQEQPNMPRLAQMINHRQWDEAYAYVRRQQNAIVPEIRAIADDPNTSSTTRDIAYSFLRKVPTLESALLLAHGLGEGGRDNSVFGLIENPRAEVYPILKAKLQPPKEEENKNLLLTMAQMPVPPEQRITDLKPYLAAKNYGVRVGAVFGLALLDDPGSMELMTRALGADDRDGKRDPLMIFYQFRAWRTPKFVPVLIPVLNDPMPIKDIGLRRYNADGSESAMTPEELRYLRARDYALNILVKTLNIDVPFKIEDDVTYSKEQRELVKQKLRDLGYTVTDEPHPVTNGV</sequence>
<evidence type="ECO:0008006" key="3">
    <source>
        <dbReference type="Google" id="ProtNLM"/>
    </source>
</evidence>
<dbReference type="Proteomes" id="UP000397656">
    <property type="component" value="Chromosome 1"/>
</dbReference>
<proteinExistence type="predicted"/>